<feature type="domain" description="P2X purinoreceptor 7 intracellular" evidence="1">
    <location>
        <begin position="78"/>
        <end position="131"/>
    </location>
</feature>
<dbReference type="Proteomes" id="UP000823561">
    <property type="component" value="Chromosome 7"/>
</dbReference>
<dbReference type="PANTHER" id="PTHR36981:SF1">
    <property type="entry name" value="P2X PURINORECEPTOR 7 INTRACELLULAR DOMAIN-CONTAINING PROTEIN"/>
    <property type="match status" value="1"/>
</dbReference>
<evidence type="ECO:0000259" key="1">
    <source>
        <dbReference type="Pfam" id="PF20478"/>
    </source>
</evidence>
<evidence type="ECO:0000313" key="3">
    <source>
        <dbReference type="Proteomes" id="UP000823561"/>
    </source>
</evidence>
<evidence type="ECO:0000313" key="2">
    <source>
        <dbReference type="EMBL" id="KAG5278390.1"/>
    </source>
</evidence>
<dbReference type="InterPro" id="IPR046815">
    <property type="entry name" value="P2RX7_C"/>
</dbReference>
<dbReference type="EMBL" id="JADWDJ010000007">
    <property type="protein sequence ID" value="KAG5278390.1"/>
    <property type="molecule type" value="Genomic_DNA"/>
</dbReference>
<dbReference type="AlphaFoldDB" id="A0AAV6GXC1"/>
<dbReference type="PANTHER" id="PTHR36981">
    <property type="entry name" value="ZGC:195170"/>
    <property type="match status" value="1"/>
</dbReference>
<comment type="caution">
    <text evidence="2">The sequence shown here is derived from an EMBL/GenBank/DDBJ whole genome shotgun (WGS) entry which is preliminary data.</text>
</comment>
<protein>
    <recommendedName>
        <fullName evidence="1">P2X purinoreceptor 7 intracellular domain-containing protein</fullName>
    </recommendedName>
</protein>
<keyword evidence="3" id="KW-1185">Reference proteome</keyword>
<proteinExistence type="predicted"/>
<organism evidence="2 3">
    <name type="scientific">Alosa alosa</name>
    <name type="common">allis shad</name>
    <dbReference type="NCBI Taxonomy" id="278164"/>
    <lineage>
        <taxon>Eukaryota</taxon>
        <taxon>Metazoa</taxon>
        <taxon>Chordata</taxon>
        <taxon>Craniata</taxon>
        <taxon>Vertebrata</taxon>
        <taxon>Euteleostomi</taxon>
        <taxon>Actinopterygii</taxon>
        <taxon>Neopterygii</taxon>
        <taxon>Teleostei</taxon>
        <taxon>Clupei</taxon>
        <taxon>Clupeiformes</taxon>
        <taxon>Clupeoidei</taxon>
        <taxon>Clupeidae</taxon>
        <taxon>Alosa</taxon>
    </lineage>
</organism>
<name>A0AAV6GXC1_9TELE</name>
<dbReference type="Pfam" id="PF20478">
    <property type="entry name" value="P2RX7_C"/>
    <property type="match status" value="1"/>
</dbReference>
<gene>
    <name evidence="2" type="ORF">AALO_G00098460</name>
</gene>
<accession>A0AAV6GXC1</accession>
<reference evidence="2" key="1">
    <citation type="submission" date="2020-10" db="EMBL/GenBank/DDBJ databases">
        <title>Chromosome-scale genome assembly of the Allis shad, Alosa alosa.</title>
        <authorList>
            <person name="Margot Z."/>
            <person name="Christophe K."/>
            <person name="Cabau C."/>
            <person name="Louis A."/>
            <person name="Berthelot C."/>
            <person name="Parey E."/>
            <person name="Roest Crollius H."/>
            <person name="Montfort J."/>
            <person name="Robinson-Rechavi M."/>
            <person name="Bucao C."/>
            <person name="Bouchez O."/>
            <person name="Gislard M."/>
            <person name="Lluch J."/>
            <person name="Milhes M."/>
            <person name="Lampietro C."/>
            <person name="Lopez Roques C."/>
            <person name="Donnadieu C."/>
            <person name="Braasch I."/>
            <person name="Desvignes T."/>
            <person name="Postlethwait J."/>
            <person name="Bobe J."/>
            <person name="Guiguen Y."/>
        </authorList>
    </citation>
    <scope>NUCLEOTIDE SEQUENCE</scope>
    <source>
        <strain evidence="2">M-15738</strain>
        <tissue evidence="2">Blood</tissue>
    </source>
</reference>
<sequence length="141" mass="15903">MEEQEVAEAAATTAEADDLPAADEELQWLELVRIGGACALTVRQWTQNKSLGVLETYFRIPKVNWKRHPKPTGPNGRLSVKQFRLTAYSHFLEWVLQGERLGRGRCVVLPACVVQAIRQKYPAPDGQYCGHQEVEDAQEEL</sequence>